<keyword evidence="4" id="KW-0547">Nucleotide-binding</keyword>
<evidence type="ECO:0000256" key="3">
    <source>
        <dbReference type="ARBA" id="ARBA00022679"/>
    </source>
</evidence>
<gene>
    <name evidence="11" type="ORF">SAMN05661099_0660</name>
</gene>
<feature type="domain" description="Aspartate/glutamate/uridylate kinase" evidence="10">
    <location>
        <begin position="1"/>
        <end position="279"/>
    </location>
</feature>
<name>A0A1T5AF36_9SPHI</name>
<comment type="similarity">
    <text evidence="2 8">Belongs to the aspartokinase family.</text>
</comment>
<evidence type="ECO:0000256" key="9">
    <source>
        <dbReference type="RuleBase" id="RU004249"/>
    </source>
</evidence>
<comment type="pathway">
    <text evidence="9">Amino-acid biosynthesis; L-methionine biosynthesis via de novo pathway; L-homoserine from L-aspartate: step 1/3.</text>
</comment>
<dbReference type="STRING" id="572036.SAMN05661099_0660"/>
<dbReference type="Proteomes" id="UP000189981">
    <property type="component" value="Unassembled WGS sequence"/>
</dbReference>
<dbReference type="UniPathway" id="UPA00034">
    <property type="reaction ID" value="UER00015"/>
</dbReference>
<dbReference type="UniPathway" id="UPA00050">
    <property type="reaction ID" value="UER00461"/>
</dbReference>
<dbReference type="EMBL" id="FUYR01000001">
    <property type="protein sequence ID" value="SKB33601.1"/>
    <property type="molecule type" value="Genomic_DNA"/>
</dbReference>
<dbReference type="PANTHER" id="PTHR21499">
    <property type="entry name" value="ASPARTATE KINASE"/>
    <property type="match status" value="1"/>
</dbReference>
<dbReference type="GO" id="GO:0004072">
    <property type="term" value="F:aspartate kinase activity"/>
    <property type="evidence" value="ECO:0007669"/>
    <property type="project" value="UniProtKB-EC"/>
</dbReference>
<dbReference type="GO" id="GO:0005524">
    <property type="term" value="F:ATP binding"/>
    <property type="evidence" value="ECO:0007669"/>
    <property type="project" value="UniProtKB-KW"/>
</dbReference>
<evidence type="ECO:0000256" key="6">
    <source>
        <dbReference type="ARBA" id="ARBA00022840"/>
    </source>
</evidence>
<dbReference type="Gene3D" id="3.40.1160.10">
    <property type="entry name" value="Acetylglutamate kinase-like"/>
    <property type="match status" value="1"/>
</dbReference>
<keyword evidence="9" id="KW-0028">Amino-acid biosynthesis</keyword>
<evidence type="ECO:0000313" key="12">
    <source>
        <dbReference type="Proteomes" id="UP000189981"/>
    </source>
</evidence>
<keyword evidence="5 8" id="KW-0418">Kinase</keyword>
<dbReference type="UniPathway" id="UPA00051">
    <property type="reaction ID" value="UER00462"/>
</dbReference>
<comment type="pathway">
    <text evidence="1 9">Amino-acid biosynthesis; L-lysine biosynthesis via DAP pathway; (S)-tetrahydrodipicolinate from L-aspartate: step 1/4.</text>
</comment>
<accession>A0A1T5AF36</accession>
<dbReference type="GO" id="GO:0005829">
    <property type="term" value="C:cytosol"/>
    <property type="evidence" value="ECO:0007669"/>
    <property type="project" value="TreeGrafter"/>
</dbReference>
<dbReference type="InterPro" id="IPR001048">
    <property type="entry name" value="Asp/Glu/Uridylate_kinase"/>
</dbReference>
<dbReference type="Gene3D" id="1.20.120.1320">
    <property type="entry name" value="Aspartokinase, catalytic domain"/>
    <property type="match status" value="1"/>
</dbReference>
<dbReference type="GO" id="GO:0009088">
    <property type="term" value="P:threonine biosynthetic process"/>
    <property type="evidence" value="ECO:0007669"/>
    <property type="project" value="UniProtKB-UniPathway"/>
</dbReference>
<dbReference type="NCBIfam" id="TIGR00657">
    <property type="entry name" value="asp_kinases"/>
    <property type="match status" value="1"/>
</dbReference>
<evidence type="ECO:0000256" key="7">
    <source>
        <dbReference type="ARBA" id="ARBA00047872"/>
    </source>
</evidence>
<keyword evidence="3 8" id="KW-0808">Transferase</keyword>
<reference evidence="12" key="1">
    <citation type="submission" date="2017-02" db="EMBL/GenBank/DDBJ databases">
        <authorList>
            <person name="Varghese N."/>
            <person name="Submissions S."/>
        </authorList>
    </citation>
    <scope>NUCLEOTIDE SEQUENCE [LARGE SCALE GENOMIC DNA]</scope>
    <source>
        <strain evidence="12">DSM 22385</strain>
    </source>
</reference>
<dbReference type="SUPFAM" id="SSF53633">
    <property type="entry name" value="Carbamate kinase-like"/>
    <property type="match status" value="1"/>
</dbReference>
<comment type="catalytic activity">
    <reaction evidence="7 8">
        <text>L-aspartate + ATP = 4-phospho-L-aspartate + ADP</text>
        <dbReference type="Rhea" id="RHEA:23776"/>
        <dbReference type="ChEBI" id="CHEBI:29991"/>
        <dbReference type="ChEBI" id="CHEBI:30616"/>
        <dbReference type="ChEBI" id="CHEBI:57535"/>
        <dbReference type="ChEBI" id="CHEBI:456216"/>
        <dbReference type="EC" id="2.7.2.4"/>
    </reaction>
</comment>
<comment type="pathway">
    <text evidence="9">Amino-acid biosynthesis; L-threonine biosynthesis; L-threonine from L-aspartate: step 1/5.</text>
</comment>
<keyword evidence="6" id="KW-0067">ATP-binding</keyword>
<protein>
    <recommendedName>
        <fullName evidence="8">Aspartokinase</fullName>
        <ecNumber evidence="8">2.7.2.4</ecNumber>
    </recommendedName>
</protein>
<proteinExistence type="inferred from homology"/>
<evidence type="ECO:0000313" key="11">
    <source>
        <dbReference type="EMBL" id="SKB33601.1"/>
    </source>
</evidence>
<evidence type="ECO:0000256" key="5">
    <source>
        <dbReference type="ARBA" id="ARBA00022777"/>
    </source>
</evidence>
<dbReference type="InterPro" id="IPR042199">
    <property type="entry name" value="AsparK_Bifunc_asparK/hSer_DH"/>
</dbReference>
<organism evidence="11 12">
    <name type="scientific">Daejeonella lutea</name>
    <dbReference type="NCBI Taxonomy" id="572036"/>
    <lineage>
        <taxon>Bacteria</taxon>
        <taxon>Pseudomonadati</taxon>
        <taxon>Bacteroidota</taxon>
        <taxon>Sphingobacteriia</taxon>
        <taxon>Sphingobacteriales</taxon>
        <taxon>Sphingobacteriaceae</taxon>
        <taxon>Daejeonella</taxon>
    </lineage>
</organism>
<dbReference type="RefSeq" id="WP_317043732.1">
    <property type="nucleotide sequence ID" value="NZ_FUYR01000001.1"/>
</dbReference>
<evidence type="ECO:0000256" key="4">
    <source>
        <dbReference type="ARBA" id="ARBA00022741"/>
    </source>
</evidence>
<dbReference type="SUPFAM" id="SSF55021">
    <property type="entry name" value="ACT-like"/>
    <property type="match status" value="1"/>
</dbReference>
<keyword evidence="12" id="KW-1185">Reference proteome</keyword>
<dbReference type="InterPro" id="IPR036393">
    <property type="entry name" value="AceGlu_kinase-like_sf"/>
</dbReference>
<dbReference type="Pfam" id="PF00696">
    <property type="entry name" value="AA_kinase"/>
    <property type="match status" value="1"/>
</dbReference>
<dbReference type="AlphaFoldDB" id="A0A1T5AF36"/>
<evidence type="ECO:0000256" key="1">
    <source>
        <dbReference type="ARBA" id="ARBA00004766"/>
    </source>
</evidence>
<dbReference type="PANTHER" id="PTHR21499:SF59">
    <property type="entry name" value="ASPARTOKINASE"/>
    <property type="match status" value="1"/>
</dbReference>
<dbReference type="EC" id="2.7.2.4" evidence="8"/>
<dbReference type="GO" id="GO:0009089">
    <property type="term" value="P:lysine biosynthetic process via diaminopimelate"/>
    <property type="evidence" value="ECO:0007669"/>
    <property type="project" value="UniProtKB-UniPathway"/>
</dbReference>
<dbReference type="GO" id="GO:0009090">
    <property type="term" value="P:homoserine biosynthetic process"/>
    <property type="evidence" value="ECO:0007669"/>
    <property type="project" value="TreeGrafter"/>
</dbReference>
<dbReference type="InterPro" id="IPR001341">
    <property type="entry name" value="Asp_kinase"/>
</dbReference>
<sequence>MIKIFKFGGASVKDAEGVKTLANILELHKSDKILIVVSAMGKTTNALEKLTKSYVAQNEDVHQVFDEIKQYHEQIMNDLFEDKNHSVFNDVANAFIEIDWILEEEPHPEYDFNYDQIVSIGELVSSRIVGAYLDSIGLKTRWVDARGMIHTNNTYREGKIDLDKSRSAIKGLTDTLQDQFIITQGFIGGTSENFTTTLGREGSDYSAAIFASCLGAESVTIWKDVPGVLNADPKLFENSRVYSHIPYVEALEMAYYGATVIHPKTIKPLQNAGIPLFVKPFMQPQDSGTCIDGQPDFDKELPAIIVKKEQVLVSIRTSDLSFIDEASLGTIFSSLSAINIKINMMQVSALSLSLCCDFNEARLERLIKKLSDYKIRYNTGLDLITIRHYTRADIDKLTSNRSVLLEQTSRNTAQFVLK</sequence>
<evidence type="ECO:0000259" key="10">
    <source>
        <dbReference type="Pfam" id="PF00696"/>
    </source>
</evidence>
<evidence type="ECO:0000256" key="2">
    <source>
        <dbReference type="ARBA" id="ARBA00010122"/>
    </source>
</evidence>
<dbReference type="InterPro" id="IPR045865">
    <property type="entry name" value="ACT-like_dom_sf"/>
</dbReference>
<evidence type="ECO:0000256" key="8">
    <source>
        <dbReference type="RuleBase" id="RU003448"/>
    </source>
</evidence>